<keyword evidence="2" id="KW-1185">Reference proteome</keyword>
<proteinExistence type="predicted"/>
<accession>A0ABW0KX34</accession>
<organism evidence="1 2">
    <name type="scientific">Prosthecobacter fluviatilis</name>
    <dbReference type="NCBI Taxonomy" id="445931"/>
    <lineage>
        <taxon>Bacteria</taxon>
        <taxon>Pseudomonadati</taxon>
        <taxon>Verrucomicrobiota</taxon>
        <taxon>Verrucomicrobiia</taxon>
        <taxon>Verrucomicrobiales</taxon>
        <taxon>Verrucomicrobiaceae</taxon>
        <taxon>Prosthecobacter</taxon>
    </lineage>
</organism>
<evidence type="ECO:0008006" key="3">
    <source>
        <dbReference type="Google" id="ProtNLM"/>
    </source>
</evidence>
<protein>
    <recommendedName>
        <fullName evidence="3">Ribbon-helix-helix protein CopG domain-containing protein</fullName>
    </recommendedName>
</protein>
<evidence type="ECO:0000313" key="1">
    <source>
        <dbReference type="EMBL" id="MFC5457298.1"/>
    </source>
</evidence>
<dbReference type="Proteomes" id="UP001596052">
    <property type="component" value="Unassembled WGS sequence"/>
</dbReference>
<sequence>MPNQRQSGTKLAGAYISAEKDEALARLAAQKGYPSKADFLRALYESALAEAAATQSPTKARKAAKPRK</sequence>
<comment type="caution">
    <text evidence="1">The sequence shown here is derived from an EMBL/GenBank/DDBJ whole genome shotgun (WGS) entry which is preliminary data.</text>
</comment>
<gene>
    <name evidence="1" type="ORF">ACFQDI_20685</name>
</gene>
<dbReference type="RefSeq" id="WP_377170442.1">
    <property type="nucleotide sequence ID" value="NZ_JBHSMQ010000009.1"/>
</dbReference>
<dbReference type="EMBL" id="JBHSMQ010000009">
    <property type="protein sequence ID" value="MFC5457298.1"/>
    <property type="molecule type" value="Genomic_DNA"/>
</dbReference>
<reference evidence="2" key="1">
    <citation type="journal article" date="2019" name="Int. J. Syst. Evol. Microbiol.">
        <title>The Global Catalogue of Microorganisms (GCM) 10K type strain sequencing project: providing services to taxonomists for standard genome sequencing and annotation.</title>
        <authorList>
            <consortium name="The Broad Institute Genomics Platform"/>
            <consortium name="The Broad Institute Genome Sequencing Center for Infectious Disease"/>
            <person name="Wu L."/>
            <person name="Ma J."/>
        </authorList>
    </citation>
    <scope>NUCLEOTIDE SEQUENCE [LARGE SCALE GENOMIC DNA]</scope>
    <source>
        <strain evidence="2">CGMCC 4.1469</strain>
    </source>
</reference>
<evidence type="ECO:0000313" key="2">
    <source>
        <dbReference type="Proteomes" id="UP001596052"/>
    </source>
</evidence>
<name>A0ABW0KX34_9BACT</name>